<feature type="region of interest" description="Disordered" evidence="1">
    <location>
        <begin position="30"/>
        <end position="51"/>
    </location>
</feature>
<sequence length="51" mass="6083">MCCCQNKALNCVFFCSSLTIHKHAFSFHTTPSLEDEKEWEKKDDEEEEREQ</sequence>
<proteinExistence type="predicted"/>
<evidence type="ECO:0000313" key="3">
    <source>
        <dbReference type="Proteomes" id="UP000447434"/>
    </source>
</evidence>
<organism evidence="2 3">
    <name type="scientific">Lupinus albus</name>
    <name type="common">White lupine</name>
    <name type="synonym">Lupinus termis</name>
    <dbReference type="NCBI Taxonomy" id="3870"/>
    <lineage>
        <taxon>Eukaryota</taxon>
        <taxon>Viridiplantae</taxon>
        <taxon>Streptophyta</taxon>
        <taxon>Embryophyta</taxon>
        <taxon>Tracheophyta</taxon>
        <taxon>Spermatophyta</taxon>
        <taxon>Magnoliopsida</taxon>
        <taxon>eudicotyledons</taxon>
        <taxon>Gunneridae</taxon>
        <taxon>Pentapetalae</taxon>
        <taxon>rosids</taxon>
        <taxon>fabids</taxon>
        <taxon>Fabales</taxon>
        <taxon>Fabaceae</taxon>
        <taxon>Papilionoideae</taxon>
        <taxon>50 kb inversion clade</taxon>
        <taxon>genistoids sensu lato</taxon>
        <taxon>core genistoids</taxon>
        <taxon>Genisteae</taxon>
        <taxon>Lupinus</taxon>
    </lineage>
</organism>
<feature type="compositionally biased region" description="Acidic residues" evidence="1">
    <location>
        <begin position="33"/>
        <end position="51"/>
    </location>
</feature>
<gene>
    <name evidence="2" type="ORF">Lalb_Chr02g0150861</name>
</gene>
<evidence type="ECO:0000256" key="1">
    <source>
        <dbReference type="SAM" id="MobiDB-lite"/>
    </source>
</evidence>
<reference evidence="3" key="1">
    <citation type="journal article" date="2020" name="Nat. Commun.">
        <title>Genome sequence of the cluster root forming white lupin.</title>
        <authorList>
            <person name="Hufnagel B."/>
            <person name="Marques A."/>
            <person name="Soriano A."/>
            <person name="Marques L."/>
            <person name="Divol F."/>
            <person name="Doumas P."/>
            <person name="Sallet E."/>
            <person name="Mancinotti D."/>
            <person name="Carrere S."/>
            <person name="Marande W."/>
            <person name="Arribat S."/>
            <person name="Keller J."/>
            <person name="Huneau C."/>
            <person name="Blein T."/>
            <person name="Aime D."/>
            <person name="Laguerre M."/>
            <person name="Taylor J."/>
            <person name="Schubert V."/>
            <person name="Nelson M."/>
            <person name="Geu-Flores F."/>
            <person name="Crespi M."/>
            <person name="Gallardo-Guerrero K."/>
            <person name="Delaux P.-M."/>
            <person name="Salse J."/>
            <person name="Berges H."/>
            <person name="Guyot R."/>
            <person name="Gouzy J."/>
            <person name="Peret B."/>
        </authorList>
    </citation>
    <scope>NUCLEOTIDE SEQUENCE [LARGE SCALE GENOMIC DNA]</scope>
    <source>
        <strain evidence="3">cv. Amiga</strain>
    </source>
</reference>
<name>A0A6A4R0H6_LUPAL</name>
<dbReference type="AlphaFoldDB" id="A0A6A4R0H6"/>
<protein>
    <submittedName>
        <fullName evidence="2">Uncharacterized protein</fullName>
    </submittedName>
</protein>
<accession>A0A6A4R0H6</accession>
<comment type="caution">
    <text evidence="2">The sequence shown here is derived from an EMBL/GenBank/DDBJ whole genome shotgun (WGS) entry which is preliminary data.</text>
</comment>
<evidence type="ECO:0000313" key="2">
    <source>
        <dbReference type="EMBL" id="KAE9619223.1"/>
    </source>
</evidence>
<keyword evidence="3" id="KW-1185">Reference proteome</keyword>
<dbReference type="EMBL" id="WOCE01000002">
    <property type="protein sequence ID" value="KAE9619223.1"/>
    <property type="molecule type" value="Genomic_DNA"/>
</dbReference>
<dbReference type="Proteomes" id="UP000447434">
    <property type="component" value="Chromosome 2"/>
</dbReference>